<dbReference type="EMBL" id="CP051006">
    <property type="protein sequence ID" value="QNT91376.1"/>
    <property type="molecule type" value="Genomic_DNA"/>
</dbReference>
<gene>
    <name evidence="1" type="ORF">HEP81_01042</name>
</gene>
<name>A0A7H1PTJ6_9ACTN</name>
<sequence length="54" mass="6083">MHHERIVTLTREQAGLYQALVDQTPEQVKASTGIARRGLILKLLQGLRQICNTL</sequence>
<evidence type="ECO:0000313" key="1">
    <source>
        <dbReference type="EMBL" id="QNT91376.1"/>
    </source>
</evidence>
<keyword evidence="1" id="KW-0347">Helicase</keyword>
<protein>
    <submittedName>
        <fullName evidence="1">DEAD/DEAH box helicase</fullName>
    </submittedName>
</protein>
<keyword evidence="1" id="KW-0067">ATP-binding</keyword>
<keyword evidence="1" id="KW-0547">Nucleotide-binding</keyword>
<evidence type="ECO:0000313" key="2">
    <source>
        <dbReference type="Proteomes" id="UP000516422"/>
    </source>
</evidence>
<proteinExistence type="predicted"/>
<dbReference type="Proteomes" id="UP000516422">
    <property type="component" value="Chromosome"/>
</dbReference>
<dbReference type="KEGG" id="sgf:HEP81_01042"/>
<organism evidence="1 2">
    <name type="scientific">Streptomyces griseofuscus</name>
    <dbReference type="NCBI Taxonomy" id="146922"/>
    <lineage>
        <taxon>Bacteria</taxon>
        <taxon>Bacillati</taxon>
        <taxon>Actinomycetota</taxon>
        <taxon>Actinomycetes</taxon>
        <taxon>Kitasatosporales</taxon>
        <taxon>Streptomycetaceae</taxon>
        <taxon>Streptomyces</taxon>
    </lineage>
</organism>
<dbReference type="AlphaFoldDB" id="A0A7H1PTJ6"/>
<reference evidence="1 2" key="1">
    <citation type="submission" date="2020-04" db="EMBL/GenBank/DDBJ databases">
        <title>Characterization and engineering of Streptomyces griseofuscus DSM40191 as a potential heterologous host for expression of BGCs.</title>
        <authorList>
            <person name="Gren T."/>
            <person name="Whitford C.M."/>
            <person name="Mohite O.S."/>
            <person name="Joergensen T.S."/>
            <person name="Nielsen J.B."/>
            <person name="Lee S.Y."/>
            <person name="Weber T."/>
        </authorList>
    </citation>
    <scope>NUCLEOTIDE SEQUENCE [LARGE SCALE GENOMIC DNA]</scope>
    <source>
        <strain evidence="1 2">DSM 40191</strain>
    </source>
</reference>
<accession>A0A7H1PTJ6</accession>
<dbReference type="GO" id="GO:0004386">
    <property type="term" value="F:helicase activity"/>
    <property type="evidence" value="ECO:0007669"/>
    <property type="project" value="UniProtKB-KW"/>
</dbReference>
<keyword evidence="1" id="KW-0378">Hydrolase</keyword>
<dbReference type="Gene3D" id="1.20.120.850">
    <property type="entry name" value="SWI2/SNF2 ATPases, N-terminal domain"/>
    <property type="match status" value="1"/>
</dbReference>